<feature type="chain" id="PRO_5026050860" evidence="1">
    <location>
        <begin position="26"/>
        <end position="114"/>
    </location>
</feature>
<feature type="signal peptide" evidence="1">
    <location>
        <begin position="1"/>
        <end position="25"/>
    </location>
</feature>
<evidence type="ECO:0000313" key="3">
    <source>
        <dbReference type="Proteomes" id="UP000428260"/>
    </source>
</evidence>
<gene>
    <name evidence="2" type="ORF">GM418_15230</name>
</gene>
<proteinExistence type="predicted"/>
<dbReference type="RefSeq" id="WP_158867794.1">
    <property type="nucleotide sequence ID" value="NZ_CP046401.1"/>
</dbReference>
<evidence type="ECO:0000256" key="1">
    <source>
        <dbReference type="SAM" id="SignalP"/>
    </source>
</evidence>
<keyword evidence="3" id="KW-1185">Reference proteome</keyword>
<reference evidence="2 3" key="1">
    <citation type="submission" date="2019-11" db="EMBL/GenBank/DDBJ databases">
        <authorList>
            <person name="Zheng R.K."/>
            <person name="Sun C.M."/>
        </authorList>
    </citation>
    <scope>NUCLEOTIDE SEQUENCE [LARGE SCALE GENOMIC DNA]</scope>
    <source>
        <strain evidence="2 3">WC007</strain>
    </source>
</reference>
<dbReference type="EMBL" id="CP046401">
    <property type="protein sequence ID" value="QGY44974.1"/>
    <property type="molecule type" value="Genomic_DNA"/>
</dbReference>
<accession>A0A6I6K4Q0</accession>
<keyword evidence="1" id="KW-0732">Signal</keyword>
<sequence>MKTRITQIAAAAFFAFLLIAGNAQADGKDLSSASLEAITEPKMEVENWMINEIYWNRTDAAFLLDYVSESHLELENWMVDDTAWENVIVNSEENEKEAGLVVEPWMINDKVWDK</sequence>
<dbReference type="KEGG" id="mcos:GM418_15230"/>
<name>A0A6I6K4Q0_9BACT</name>
<protein>
    <submittedName>
        <fullName evidence="2">Uncharacterized protein</fullName>
    </submittedName>
</protein>
<dbReference type="AlphaFoldDB" id="A0A6I6K4Q0"/>
<evidence type="ECO:0000313" key="2">
    <source>
        <dbReference type="EMBL" id="QGY44974.1"/>
    </source>
</evidence>
<organism evidence="2 3">
    <name type="scientific">Maribellus comscasis</name>
    <dbReference type="NCBI Taxonomy" id="2681766"/>
    <lineage>
        <taxon>Bacteria</taxon>
        <taxon>Pseudomonadati</taxon>
        <taxon>Bacteroidota</taxon>
        <taxon>Bacteroidia</taxon>
        <taxon>Marinilabiliales</taxon>
        <taxon>Prolixibacteraceae</taxon>
        <taxon>Maribellus</taxon>
    </lineage>
</organism>
<dbReference type="Proteomes" id="UP000428260">
    <property type="component" value="Chromosome"/>
</dbReference>